<feature type="transmembrane region" description="Helical" evidence="7">
    <location>
        <begin position="48"/>
        <end position="74"/>
    </location>
</feature>
<dbReference type="SUPFAM" id="SSF54862">
    <property type="entry name" value="4Fe-4S ferredoxins"/>
    <property type="match status" value="1"/>
</dbReference>
<dbReference type="GO" id="GO:0051539">
    <property type="term" value="F:4 iron, 4 sulfur cluster binding"/>
    <property type="evidence" value="ECO:0007669"/>
    <property type="project" value="UniProtKB-KW"/>
</dbReference>
<dbReference type="RefSeq" id="WP_089074384.1">
    <property type="nucleotide sequence ID" value="NZ_CBCSAM010000004.1"/>
</dbReference>
<evidence type="ECO:0000256" key="5">
    <source>
        <dbReference type="ARBA" id="ARBA00023004"/>
    </source>
</evidence>
<reference evidence="9 10" key="1">
    <citation type="journal article" date="2016" name="Int. J. Syst. Evol. Microbiol.">
        <title>Paraphotobacterium marinum gen. nov., sp. nov., a member of the family Vibrionaceae, isolated from surface seawater.</title>
        <authorList>
            <person name="Huang Z."/>
            <person name="Dong C."/>
            <person name="Shao Z."/>
        </authorList>
    </citation>
    <scope>NUCLEOTIDE SEQUENCE [LARGE SCALE GENOMIC DNA]</scope>
    <source>
        <strain evidence="9 10">NSCS20N07D</strain>
    </source>
</reference>
<keyword evidence="7" id="KW-0472">Membrane</keyword>
<dbReference type="PROSITE" id="PS00198">
    <property type="entry name" value="4FE4S_FER_1"/>
    <property type="match status" value="1"/>
</dbReference>
<keyword evidence="3" id="KW-0479">Metal-binding</keyword>
<dbReference type="KEGG" id="pmai:CF386_10475"/>
<evidence type="ECO:0000256" key="2">
    <source>
        <dbReference type="ARBA" id="ARBA00022485"/>
    </source>
</evidence>
<dbReference type="Pfam" id="PF13746">
    <property type="entry name" value="Fer4_18"/>
    <property type="match status" value="2"/>
</dbReference>
<dbReference type="InterPro" id="IPR013783">
    <property type="entry name" value="Ig-like_fold"/>
</dbReference>
<evidence type="ECO:0000256" key="6">
    <source>
        <dbReference type="ARBA" id="ARBA00023014"/>
    </source>
</evidence>
<dbReference type="GO" id="GO:0005886">
    <property type="term" value="C:plasma membrane"/>
    <property type="evidence" value="ECO:0007669"/>
    <property type="project" value="TreeGrafter"/>
</dbReference>
<dbReference type="GO" id="GO:0046872">
    <property type="term" value="F:metal ion binding"/>
    <property type="evidence" value="ECO:0007669"/>
    <property type="project" value="UniProtKB-KW"/>
</dbReference>
<dbReference type="InterPro" id="IPR051684">
    <property type="entry name" value="Electron_Trans/Redox"/>
</dbReference>
<dbReference type="OrthoDB" id="9811700at2"/>
<keyword evidence="2" id="KW-0004">4Fe-4S</keyword>
<evidence type="ECO:0000256" key="4">
    <source>
        <dbReference type="ARBA" id="ARBA00022982"/>
    </source>
</evidence>
<keyword evidence="6" id="KW-0411">Iron-sulfur</keyword>
<feature type="domain" description="4Fe-4S ferredoxin-type" evidence="8">
    <location>
        <begin position="210"/>
        <end position="240"/>
    </location>
</feature>
<keyword evidence="5" id="KW-0408">Iron</keyword>
<evidence type="ECO:0000256" key="3">
    <source>
        <dbReference type="ARBA" id="ARBA00022723"/>
    </source>
</evidence>
<dbReference type="InterPro" id="IPR017900">
    <property type="entry name" value="4Fe4S_Fe_S_CS"/>
</dbReference>
<feature type="transmembrane region" description="Helical" evidence="7">
    <location>
        <begin position="121"/>
        <end position="145"/>
    </location>
</feature>
<name>A0A220VGV6_9GAMM</name>
<keyword evidence="10" id="KW-1185">Reference proteome</keyword>
<dbReference type="Pfam" id="PF12801">
    <property type="entry name" value="Fer4_5"/>
    <property type="match status" value="1"/>
</dbReference>
<evidence type="ECO:0000256" key="7">
    <source>
        <dbReference type="SAM" id="Phobius"/>
    </source>
</evidence>
<evidence type="ECO:0000313" key="10">
    <source>
        <dbReference type="Proteomes" id="UP000242175"/>
    </source>
</evidence>
<feature type="transmembrane region" description="Helical" evidence="7">
    <location>
        <begin position="157"/>
        <end position="175"/>
    </location>
</feature>
<sequence>MFNKSTSFIFVKGHYYKFRKYSFLAVLFILFSLPWLLNLYFSKMSPKLYILMINPGFLKIIPLVLIILGCLLYLLTVRKGRYWCGFLCPQTIGVFVTQAIENKLKKIIRRKIASYWQKLCYDILLFIILFSLSIITSLHILGLFYPIYHLLFFFTDHAYEIFLIIFFLAILIYILSSHLKTKFCQYICPYARFQSIMISDKTQVVYFDHSRVNLTDGKNDCIDCKMCIKVCPTRIDIREGFQQNCINCGACVDACNKVMKNIKKPIDLIKYASVNQSTKSFQNKGVYSAIVIVLIASIFIGLTVSNQKQIEIFIQNDRNTQTVNQNHEFIKNFYKIKYVNNTKEDLDLVLTSSAHQLILKGHTHFKLVKGASIELPIMAIAKYKDLKMKQFEFYFKFDVSGKTYIKKAKFLSN</sequence>
<dbReference type="PANTHER" id="PTHR30176">
    <property type="entry name" value="FERREDOXIN-TYPE PROTEIN NAPH"/>
    <property type="match status" value="1"/>
</dbReference>
<accession>A0A220VGV6</accession>
<protein>
    <recommendedName>
        <fullName evidence="8">4Fe-4S ferredoxin-type domain-containing protein</fullName>
    </recommendedName>
</protein>
<dbReference type="InterPro" id="IPR017896">
    <property type="entry name" value="4Fe4S_Fe-S-bd"/>
</dbReference>
<keyword evidence="7" id="KW-1133">Transmembrane helix</keyword>
<dbReference type="AlphaFoldDB" id="A0A220VGV6"/>
<evidence type="ECO:0000256" key="1">
    <source>
        <dbReference type="ARBA" id="ARBA00022448"/>
    </source>
</evidence>
<dbReference type="Proteomes" id="UP000242175">
    <property type="component" value="Chromosome small"/>
</dbReference>
<keyword evidence="7" id="KW-0812">Transmembrane</keyword>
<dbReference type="Pfam" id="PF11614">
    <property type="entry name" value="FixG_C"/>
    <property type="match status" value="1"/>
</dbReference>
<proteinExistence type="predicted"/>
<dbReference type="EMBL" id="CP022356">
    <property type="protein sequence ID" value="ASK79476.1"/>
    <property type="molecule type" value="Genomic_DNA"/>
</dbReference>
<keyword evidence="4" id="KW-0249">Electron transport</keyword>
<evidence type="ECO:0000259" key="8">
    <source>
        <dbReference type="PROSITE" id="PS51379"/>
    </source>
</evidence>
<gene>
    <name evidence="9" type="ORF">CF386_10475</name>
</gene>
<keyword evidence="1" id="KW-0813">Transport</keyword>
<dbReference type="InterPro" id="IPR032879">
    <property type="entry name" value="FixG_C"/>
</dbReference>
<dbReference type="PANTHER" id="PTHR30176:SF3">
    <property type="entry name" value="FERREDOXIN-TYPE PROTEIN NAPH"/>
    <property type="match status" value="1"/>
</dbReference>
<dbReference type="Gene3D" id="2.60.40.10">
    <property type="entry name" value="Immunoglobulins"/>
    <property type="match status" value="1"/>
</dbReference>
<evidence type="ECO:0000313" key="9">
    <source>
        <dbReference type="EMBL" id="ASK79476.1"/>
    </source>
</evidence>
<feature type="transmembrane region" description="Helical" evidence="7">
    <location>
        <begin position="285"/>
        <end position="304"/>
    </location>
</feature>
<organism evidence="9 10">
    <name type="scientific">Paraphotobacterium marinum</name>
    <dbReference type="NCBI Taxonomy" id="1755811"/>
    <lineage>
        <taxon>Bacteria</taxon>
        <taxon>Pseudomonadati</taxon>
        <taxon>Pseudomonadota</taxon>
        <taxon>Gammaproteobacteria</taxon>
        <taxon>Vibrionales</taxon>
        <taxon>Vibrionaceae</taxon>
        <taxon>Paraphotobacterium</taxon>
    </lineage>
</organism>
<feature type="transmembrane region" description="Helical" evidence="7">
    <location>
        <begin position="20"/>
        <end position="41"/>
    </location>
</feature>
<dbReference type="PROSITE" id="PS51379">
    <property type="entry name" value="4FE4S_FER_2"/>
    <property type="match status" value="1"/>
</dbReference>